<organism evidence="1 2">
    <name type="scientific">Pseudomonas libanensis</name>
    <dbReference type="NCBI Taxonomy" id="75588"/>
    <lineage>
        <taxon>Bacteria</taxon>
        <taxon>Pseudomonadati</taxon>
        <taxon>Pseudomonadota</taxon>
        <taxon>Gammaproteobacteria</taxon>
        <taxon>Pseudomonadales</taxon>
        <taxon>Pseudomonadaceae</taxon>
        <taxon>Pseudomonas</taxon>
    </lineage>
</organism>
<comment type="caution">
    <text evidence="1">The sequence shown here is derived from an EMBL/GenBank/DDBJ whole genome shotgun (WGS) entry which is preliminary data.</text>
</comment>
<evidence type="ECO:0000313" key="2">
    <source>
        <dbReference type="Proteomes" id="UP000051446"/>
    </source>
</evidence>
<proteinExistence type="predicted"/>
<evidence type="ECO:0000313" key="1">
    <source>
        <dbReference type="EMBL" id="KRP46349.1"/>
    </source>
</evidence>
<reference evidence="1 2" key="1">
    <citation type="submission" date="2015-02" db="EMBL/GenBank/DDBJ databases">
        <title>Pseudomonas helleri sp. nov. and Pseudomonas weihenstephanensis sp. nov., isolated from raw cows milk.</title>
        <authorList>
            <person name="von Neubeck M."/>
            <person name="Huptas C."/>
            <person name="Wenning M."/>
            <person name="Scherer S."/>
        </authorList>
    </citation>
    <scope>NUCLEOTIDE SEQUENCE [LARGE SCALE GENOMIC DNA]</scope>
    <source>
        <strain evidence="1 2">DSM 17149</strain>
    </source>
</reference>
<sequence>MTAASTLPALGPLGKLAVNLIPEVLNLLSRALLRLSDIALIALIACALYATDTTHNCMLQINEYEELIGQANQSTICGKHAKVVPACNGSQQS</sequence>
<accession>A0A0R2YE10</accession>
<name>A0A0R2YE10_9PSED</name>
<gene>
    <name evidence="1" type="ORF">TU73_10295</name>
</gene>
<protein>
    <submittedName>
        <fullName evidence="1">Uncharacterized protein</fullName>
    </submittedName>
</protein>
<dbReference type="EMBL" id="JYLH01000005">
    <property type="protein sequence ID" value="KRP46349.1"/>
    <property type="molecule type" value="Genomic_DNA"/>
</dbReference>
<dbReference type="AlphaFoldDB" id="A0A0R2YE10"/>
<dbReference type="Proteomes" id="UP000051446">
    <property type="component" value="Unassembled WGS sequence"/>
</dbReference>